<protein>
    <submittedName>
        <fullName evidence="1">Uncharacterized protein</fullName>
    </submittedName>
</protein>
<organism evidence="1 2">
    <name type="scientific">Staphylotrichum tortipilum</name>
    <dbReference type="NCBI Taxonomy" id="2831512"/>
    <lineage>
        <taxon>Eukaryota</taxon>
        <taxon>Fungi</taxon>
        <taxon>Dikarya</taxon>
        <taxon>Ascomycota</taxon>
        <taxon>Pezizomycotina</taxon>
        <taxon>Sordariomycetes</taxon>
        <taxon>Sordariomycetidae</taxon>
        <taxon>Sordariales</taxon>
        <taxon>Chaetomiaceae</taxon>
        <taxon>Staphylotrichum</taxon>
    </lineage>
</organism>
<comment type="caution">
    <text evidence="1">The sequence shown here is derived from an EMBL/GenBank/DDBJ whole genome shotgun (WGS) entry which is preliminary data.</text>
</comment>
<dbReference type="AlphaFoldDB" id="A0AAN6RNL5"/>
<reference evidence="1" key="1">
    <citation type="journal article" date="2023" name="Mol. Phylogenet. Evol.">
        <title>Genome-scale phylogeny and comparative genomics of the fungal order Sordariales.</title>
        <authorList>
            <person name="Hensen N."/>
            <person name="Bonometti L."/>
            <person name="Westerberg I."/>
            <person name="Brannstrom I.O."/>
            <person name="Guillou S."/>
            <person name="Cros-Aarteil S."/>
            <person name="Calhoun S."/>
            <person name="Haridas S."/>
            <person name="Kuo A."/>
            <person name="Mondo S."/>
            <person name="Pangilinan J."/>
            <person name="Riley R."/>
            <person name="LaButti K."/>
            <person name="Andreopoulos B."/>
            <person name="Lipzen A."/>
            <person name="Chen C."/>
            <person name="Yan M."/>
            <person name="Daum C."/>
            <person name="Ng V."/>
            <person name="Clum A."/>
            <person name="Steindorff A."/>
            <person name="Ohm R.A."/>
            <person name="Martin F."/>
            <person name="Silar P."/>
            <person name="Natvig D.O."/>
            <person name="Lalanne C."/>
            <person name="Gautier V."/>
            <person name="Ament-Velasquez S.L."/>
            <person name="Kruys A."/>
            <person name="Hutchinson M.I."/>
            <person name="Powell A.J."/>
            <person name="Barry K."/>
            <person name="Miller A.N."/>
            <person name="Grigoriev I.V."/>
            <person name="Debuchy R."/>
            <person name="Gladieux P."/>
            <person name="Hiltunen Thoren M."/>
            <person name="Johannesson H."/>
        </authorList>
    </citation>
    <scope>NUCLEOTIDE SEQUENCE</scope>
    <source>
        <strain evidence="1">CBS 103.79</strain>
    </source>
</reference>
<evidence type="ECO:0000313" key="1">
    <source>
        <dbReference type="EMBL" id="KAK3897722.1"/>
    </source>
</evidence>
<feature type="non-terminal residue" evidence="1">
    <location>
        <position position="1"/>
    </location>
</feature>
<dbReference type="EMBL" id="MU856085">
    <property type="protein sequence ID" value="KAK3897722.1"/>
    <property type="molecule type" value="Genomic_DNA"/>
</dbReference>
<dbReference type="Proteomes" id="UP001303889">
    <property type="component" value="Unassembled WGS sequence"/>
</dbReference>
<evidence type="ECO:0000313" key="2">
    <source>
        <dbReference type="Proteomes" id="UP001303889"/>
    </source>
</evidence>
<gene>
    <name evidence="1" type="ORF">C8A05DRAFT_19564</name>
</gene>
<reference evidence="1" key="2">
    <citation type="submission" date="2023-05" db="EMBL/GenBank/DDBJ databases">
        <authorList>
            <consortium name="Lawrence Berkeley National Laboratory"/>
            <person name="Steindorff A."/>
            <person name="Hensen N."/>
            <person name="Bonometti L."/>
            <person name="Westerberg I."/>
            <person name="Brannstrom I.O."/>
            <person name="Guillou S."/>
            <person name="Cros-Aarteil S."/>
            <person name="Calhoun S."/>
            <person name="Haridas S."/>
            <person name="Kuo A."/>
            <person name="Mondo S."/>
            <person name="Pangilinan J."/>
            <person name="Riley R."/>
            <person name="Labutti K."/>
            <person name="Andreopoulos B."/>
            <person name="Lipzen A."/>
            <person name="Chen C."/>
            <person name="Yanf M."/>
            <person name="Daum C."/>
            <person name="Ng V."/>
            <person name="Clum A."/>
            <person name="Ohm R."/>
            <person name="Martin F."/>
            <person name="Silar P."/>
            <person name="Natvig D."/>
            <person name="Lalanne C."/>
            <person name="Gautier V."/>
            <person name="Ament-Velasquez S.L."/>
            <person name="Kruys A."/>
            <person name="Hutchinson M.I."/>
            <person name="Powell A.J."/>
            <person name="Barry K."/>
            <person name="Miller A.N."/>
            <person name="Grigoriev I.V."/>
            <person name="Debuchy R."/>
            <person name="Gladieux P."/>
            <person name="Thoren M.H."/>
            <person name="Johannesson H."/>
        </authorList>
    </citation>
    <scope>NUCLEOTIDE SEQUENCE</scope>
    <source>
        <strain evidence="1">CBS 103.79</strain>
    </source>
</reference>
<accession>A0AAN6RNL5</accession>
<proteinExistence type="predicted"/>
<name>A0AAN6RNL5_9PEZI</name>
<sequence length="119" mass="13138">TIWTRTHWLTLDALLQARKRGSLHLQLELSRHPTHTTNPQPCRHLLGKQVSAQGETLTLEAWHLDVVEGFLAAAGGIEDGFGGKGGKWEAVQIAKRVFALLVGEERRRMGLVPVRDGTA</sequence>
<keyword evidence="2" id="KW-1185">Reference proteome</keyword>